<proteinExistence type="predicted"/>
<reference evidence="2 3" key="1">
    <citation type="submission" date="2018-07" db="EMBL/GenBank/DDBJ databases">
        <title>Bacillus sp. YLB-04 draft genome sequence.</title>
        <authorList>
            <person name="Yu L."/>
            <person name="Tang X."/>
        </authorList>
    </citation>
    <scope>NUCLEOTIDE SEQUENCE [LARGE SCALE GENOMIC DNA]</scope>
    <source>
        <strain evidence="2 3">YLB-04</strain>
    </source>
</reference>
<evidence type="ECO:0000313" key="3">
    <source>
        <dbReference type="Proteomes" id="UP000257144"/>
    </source>
</evidence>
<dbReference type="EMBL" id="QNQT01000003">
    <property type="protein sequence ID" value="RDU37176.1"/>
    <property type="molecule type" value="Genomic_DNA"/>
</dbReference>
<dbReference type="OrthoDB" id="2972540at2"/>
<name>A0A3D8GSY5_9BACI</name>
<dbReference type="RefSeq" id="WP_115452004.1">
    <property type="nucleotide sequence ID" value="NZ_QNQT01000003.1"/>
</dbReference>
<keyword evidence="3" id="KW-1185">Reference proteome</keyword>
<accession>A0A3D8GSY5</accession>
<keyword evidence="1" id="KW-0472">Membrane</keyword>
<feature type="transmembrane region" description="Helical" evidence="1">
    <location>
        <begin position="6"/>
        <end position="26"/>
    </location>
</feature>
<dbReference type="AlphaFoldDB" id="A0A3D8GSY5"/>
<keyword evidence="1" id="KW-1133">Transmembrane helix</keyword>
<evidence type="ECO:0008006" key="4">
    <source>
        <dbReference type="Google" id="ProtNLM"/>
    </source>
</evidence>
<keyword evidence="1" id="KW-0812">Transmembrane</keyword>
<protein>
    <recommendedName>
        <fullName evidence="4">DUF3139 domain-containing protein</fullName>
    </recommendedName>
</protein>
<feature type="transmembrane region" description="Helical" evidence="1">
    <location>
        <begin position="33"/>
        <end position="55"/>
    </location>
</feature>
<organism evidence="2 3">
    <name type="scientific">Neobacillus piezotolerans</name>
    <dbReference type="NCBI Taxonomy" id="2259171"/>
    <lineage>
        <taxon>Bacteria</taxon>
        <taxon>Bacillati</taxon>
        <taxon>Bacillota</taxon>
        <taxon>Bacilli</taxon>
        <taxon>Bacillales</taxon>
        <taxon>Bacillaceae</taxon>
        <taxon>Neobacillus</taxon>
    </lineage>
</organism>
<comment type="caution">
    <text evidence="2">The sequence shown here is derived from an EMBL/GenBank/DDBJ whole genome shotgun (WGS) entry which is preliminary data.</text>
</comment>
<evidence type="ECO:0000313" key="2">
    <source>
        <dbReference type="EMBL" id="RDU37176.1"/>
    </source>
</evidence>
<gene>
    <name evidence="2" type="ORF">DRW41_10880</name>
</gene>
<dbReference type="Proteomes" id="UP000257144">
    <property type="component" value="Unassembled WGS sequence"/>
</dbReference>
<evidence type="ECO:0000256" key="1">
    <source>
        <dbReference type="SAM" id="Phobius"/>
    </source>
</evidence>
<sequence>MHPISVIEVSLSFIFVIVTFGIALLFPKKYKKLTLMIASLLSVLLLLYFTIRPFWIDYQVSKKMDLLNQYLREEYPDQEWSITRREGRQYNPYHLDVEFMNEKGWVYTYSLVNEKNICQSAWAPQNGKLPREGKHFESKPCE</sequence>